<keyword evidence="1" id="KW-0808">Transferase</keyword>
<gene>
    <name evidence="4" type="ORF">ATJ93_3559</name>
</gene>
<dbReference type="Pfam" id="PF12804">
    <property type="entry name" value="NTP_transf_3"/>
    <property type="match status" value="1"/>
</dbReference>
<dbReference type="InterPro" id="IPR025877">
    <property type="entry name" value="MobA-like_NTP_Trfase"/>
</dbReference>
<comment type="caution">
    <text evidence="4">The sequence shown here is derived from an EMBL/GenBank/DDBJ whole genome shotgun (WGS) entry which is preliminary data.</text>
</comment>
<dbReference type="GO" id="GO:0016301">
    <property type="term" value="F:kinase activity"/>
    <property type="evidence" value="ECO:0007669"/>
    <property type="project" value="UniProtKB-KW"/>
</dbReference>
<evidence type="ECO:0000256" key="2">
    <source>
        <dbReference type="ARBA" id="ARBA00022695"/>
    </source>
</evidence>
<evidence type="ECO:0000259" key="3">
    <source>
        <dbReference type="Pfam" id="PF12804"/>
    </source>
</evidence>
<dbReference type="SUPFAM" id="SSF53448">
    <property type="entry name" value="Nucleotide-diphospho-sugar transferases"/>
    <property type="match status" value="1"/>
</dbReference>
<keyword evidence="4" id="KW-0418">Kinase</keyword>
<evidence type="ECO:0000256" key="1">
    <source>
        <dbReference type="ARBA" id="ARBA00022679"/>
    </source>
</evidence>
<evidence type="ECO:0000313" key="4">
    <source>
        <dbReference type="EMBL" id="RKD93924.1"/>
    </source>
</evidence>
<dbReference type="Proteomes" id="UP000283805">
    <property type="component" value="Unassembled WGS sequence"/>
</dbReference>
<dbReference type="PANTHER" id="PTHR43584:SF8">
    <property type="entry name" value="N-ACETYLMURAMATE ALPHA-1-PHOSPHATE URIDYLYLTRANSFERASE"/>
    <property type="match status" value="1"/>
</dbReference>
<sequence>MPMRGVILAAGRGRRMGHYTDDVPKAFLEFDGRTLYDRQRALLEPHVDRTSVVLGYRHETVVDRFDPADPIVLHDWERYENAASLLLALRRIDDDVLVLNGDVLVDAREVGWLTDQFDALAGRLNLVGCIPGLQNGETAIRWDELGRVTDYGLIEGHQHAGVGIVSRRHQETAIRILRERVDDWYPCVYPRTPTRPSLLPADHHVEINRPTDLERARAWLASDQIRCS</sequence>
<keyword evidence="2" id="KW-0548">Nucleotidyltransferase</keyword>
<name>A0A419WEK0_9EURY</name>
<reference evidence="4 5" key="1">
    <citation type="submission" date="2018-09" db="EMBL/GenBank/DDBJ databases">
        <title>Genomic Encyclopedia of Archaeal and Bacterial Type Strains, Phase II (KMG-II): from individual species to whole genera.</title>
        <authorList>
            <person name="Goeker M."/>
        </authorList>
    </citation>
    <scope>NUCLEOTIDE SEQUENCE [LARGE SCALE GENOMIC DNA]</scope>
    <source>
        <strain evidence="4 5">DSM 13151</strain>
    </source>
</reference>
<dbReference type="EMBL" id="RAPO01000003">
    <property type="protein sequence ID" value="RKD93924.1"/>
    <property type="molecule type" value="Genomic_DNA"/>
</dbReference>
<dbReference type="GO" id="GO:0016779">
    <property type="term" value="F:nucleotidyltransferase activity"/>
    <property type="evidence" value="ECO:0007669"/>
    <property type="project" value="UniProtKB-KW"/>
</dbReference>
<protein>
    <submittedName>
        <fullName evidence="4">Choline kinase</fullName>
    </submittedName>
</protein>
<accession>A0A419WEK0</accession>
<evidence type="ECO:0000313" key="5">
    <source>
        <dbReference type="Proteomes" id="UP000283805"/>
    </source>
</evidence>
<keyword evidence="5" id="KW-1185">Reference proteome</keyword>
<dbReference type="PANTHER" id="PTHR43584">
    <property type="entry name" value="NUCLEOTIDYL TRANSFERASE"/>
    <property type="match status" value="1"/>
</dbReference>
<feature type="domain" description="MobA-like NTP transferase" evidence="3">
    <location>
        <begin position="5"/>
        <end position="118"/>
    </location>
</feature>
<dbReference type="InterPro" id="IPR050065">
    <property type="entry name" value="GlmU-like"/>
</dbReference>
<dbReference type="AlphaFoldDB" id="A0A419WEK0"/>
<proteinExistence type="predicted"/>
<organism evidence="4 5">
    <name type="scientific">Halopiger aswanensis</name>
    <dbReference type="NCBI Taxonomy" id="148449"/>
    <lineage>
        <taxon>Archaea</taxon>
        <taxon>Methanobacteriati</taxon>
        <taxon>Methanobacteriota</taxon>
        <taxon>Stenosarchaea group</taxon>
        <taxon>Halobacteria</taxon>
        <taxon>Halobacteriales</taxon>
        <taxon>Natrialbaceae</taxon>
        <taxon>Halopiger</taxon>
    </lineage>
</organism>
<dbReference type="Gene3D" id="3.90.550.10">
    <property type="entry name" value="Spore Coat Polysaccharide Biosynthesis Protein SpsA, Chain A"/>
    <property type="match status" value="1"/>
</dbReference>
<dbReference type="InterPro" id="IPR029044">
    <property type="entry name" value="Nucleotide-diphossugar_trans"/>
</dbReference>